<proteinExistence type="inferred from homology"/>
<dbReference type="GO" id="GO:0004222">
    <property type="term" value="F:metalloendopeptidase activity"/>
    <property type="evidence" value="ECO:0007669"/>
    <property type="project" value="InterPro"/>
</dbReference>
<comment type="caution">
    <text evidence="13">The sequence shown here is derived from an EMBL/GenBank/DDBJ whole genome shotgun (WGS) entry which is preliminary data.</text>
</comment>
<keyword evidence="3 11" id="KW-0812">Transmembrane</keyword>
<dbReference type="GO" id="GO:0006508">
    <property type="term" value="P:proteolysis"/>
    <property type="evidence" value="ECO:0007669"/>
    <property type="project" value="UniProtKB-KW"/>
</dbReference>
<dbReference type="AlphaFoldDB" id="A0A0A8X3L3"/>
<protein>
    <submittedName>
        <fullName evidence="13">Peptidase M48, Ste24p</fullName>
    </submittedName>
</protein>
<evidence type="ECO:0000256" key="6">
    <source>
        <dbReference type="ARBA" id="ARBA00022833"/>
    </source>
</evidence>
<accession>A0A0A8X3L3</accession>
<dbReference type="InterPro" id="IPR001915">
    <property type="entry name" value="Peptidase_M48"/>
</dbReference>
<evidence type="ECO:0000256" key="9">
    <source>
        <dbReference type="ARBA" id="ARBA00023136"/>
    </source>
</evidence>
<name>A0A0A8X3L3_MESS1</name>
<comment type="similarity">
    <text evidence="10">Belongs to the peptidase M48 family.</text>
</comment>
<keyword evidence="1" id="KW-1003">Cell membrane</keyword>
<keyword evidence="7 11" id="KW-1133">Transmembrane helix</keyword>
<evidence type="ECO:0000256" key="11">
    <source>
        <dbReference type="SAM" id="Phobius"/>
    </source>
</evidence>
<dbReference type="CDD" id="cd07328">
    <property type="entry name" value="M48_Ste24p_like"/>
    <property type="match status" value="1"/>
</dbReference>
<keyword evidence="8 10" id="KW-0482">Metalloprotease</keyword>
<evidence type="ECO:0000313" key="14">
    <source>
        <dbReference type="Proteomes" id="UP000031014"/>
    </source>
</evidence>
<evidence type="ECO:0000256" key="1">
    <source>
        <dbReference type="ARBA" id="ARBA00022475"/>
    </source>
</evidence>
<keyword evidence="2 10" id="KW-0645">Protease</keyword>
<feature type="transmembrane region" description="Helical" evidence="11">
    <location>
        <begin position="138"/>
        <end position="161"/>
    </location>
</feature>
<dbReference type="EMBL" id="BASE01000017">
    <property type="protein sequence ID" value="GAM12731.1"/>
    <property type="molecule type" value="Genomic_DNA"/>
</dbReference>
<evidence type="ECO:0000256" key="3">
    <source>
        <dbReference type="ARBA" id="ARBA00022692"/>
    </source>
</evidence>
<keyword evidence="9 11" id="KW-0472">Membrane</keyword>
<evidence type="ECO:0000259" key="12">
    <source>
        <dbReference type="Pfam" id="PF01435"/>
    </source>
</evidence>
<evidence type="ECO:0000256" key="10">
    <source>
        <dbReference type="RuleBase" id="RU003983"/>
    </source>
</evidence>
<keyword evidence="4" id="KW-0479">Metal-binding</keyword>
<evidence type="ECO:0000256" key="8">
    <source>
        <dbReference type="ARBA" id="ARBA00023049"/>
    </source>
</evidence>
<dbReference type="GO" id="GO:0046872">
    <property type="term" value="F:metal ion binding"/>
    <property type="evidence" value="ECO:0007669"/>
    <property type="project" value="UniProtKB-KW"/>
</dbReference>
<evidence type="ECO:0000256" key="4">
    <source>
        <dbReference type="ARBA" id="ARBA00022723"/>
    </source>
</evidence>
<reference evidence="13 14" key="1">
    <citation type="submission" date="2013-06" db="EMBL/GenBank/DDBJ databases">
        <title>Whole genome shotgun sequence of Bacillus selenatarsenatis SF-1.</title>
        <authorList>
            <person name="Kuroda M."/>
            <person name="Sei K."/>
            <person name="Yamashita M."/>
            <person name="Ike M."/>
        </authorList>
    </citation>
    <scope>NUCLEOTIDE SEQUENCE [LARGE SCALE GENOMIC DNA]</scope>
    <source>
        <strain evidence="13 14">SF-1</strain>
    </source>
</reference>
<evidence type="ECO:0000256" key="5">
    <source>
        <dbReference type="ARBA" id="ARBA00022801"/>
    </source>
</evidence>
<evidence type="ECO:0000256" key="7">
    <source>
        <dbReference type="ARBA" id="ARBA00022989"/>
    </source>
</evidence>
<dbReference type="PANTHER" id="PTHR43221">
    <property type="entry name" value="PROTEASE HTPX"/>
    <property type="match status" value="1"/>
</dbReference>
<comment type="cofactor">
    <cofactor evidence="10">
        <name>Zn(2+)</name>
        <dbReference type="ChEBI" id="CHEBI:29105"/>
    </cofactor>
    <text evidence="10">Binds 1 zinc ion per subunit.</text>
</comment>
<keyword evidence="5 10" id="KW-0378">Hydrolase</keyword>
<evidence type="ECO:0000313" key="13">
    <source>
        <dbReference type="EMBL" id="GAM12731.1"/>
    </source>
</evidence>
<dbReference type="PANTHER" id="PTHR43221:SF2">
    <property type="entry name" value="PROTEASE HTPX HOMOLOG"/>
    <property type="match status" value="1"/>
</dbReference>
<keyword evidence="14" id="KW-1185">Reference proteome</keyword>
<dbReference type="InterPro" id="IPR050083">
    <property type="entry name" value="HtpX_protease"/>
</dbReference>
<dbReference type="Proteomes" id="UP000031014">
    <property type="component" value="Unassembled WGS sequence"/>
</dbReference>
<organism evidence="13 14">
    <name type="scientific">Mesobacillus selenatarsenatis (strain DSM 18680 / JCM 14380 / FERM P-15431 / SF-1)</name>
    <dbReference type="NCBI Taxonomy" id="1321606"/>
    <lineage>
        <taxon>Bacteria</taxon>
        <taxon>Bacillati</taxon>
        <taxon>Bacillota</taxon>
        <taxon>Bacilli</taxon>
        <taxon>Bacillales</taxon>
        <taxon>Bacillaceae</taxon>
        <taxon>Mesobacillus</taxon>
    </lineage>
</organism>
<feature type="domain" description="Peptidase M48" evidence="12">
    <location>
        <begin position="33"/>
        <end position="259"/>
    </location>
</feature>
<dbReference type="Pfam" id="PF01435">
    <property type="entry name" value="Peptidase_M48"/>
    <property type="match status" value="1"/>
</dbReference>
<gene>
    <name evidence="13" type="ORF">SAMD00020551_0866</name>
</gene>
<dbReference type="STRING" id="1321606.SAMD00020551_0866"/>
<keyword evidence="6 10" id="KW-0862">Zinc</keyword>
<dbReference type="Gene3D" id="3.30.2010.10">
    <property type="entry name" value="Metalloproteases ('zincins'), catalytic domain"/>
    <property type="match status" value="1"/>
</dbReference>
<sequence>MGIAWLARPRVPKLDKDEHLISRQEFPFLFEAVDQLADAMQVKRIDGIIIDDEFNASVAQIGWRRRKIIKIGLPLFSILEQEEQLAILAHEFGHISNGDLTRSFYIGTALYTLQTWYELLYPVPTDEYDSMGFFEIPVYYIMAFLSLIPYSLFLLLVHLLFDDSQKGEYLADERAAKAAGYKSLISSMEKFQYADTFYLKVREIAVRKNTINLFHAVHEQIKVMPDREKERLSRLAQLETSKLDSTHPPTAYRIKLLENLKASPSSIAVGKGTLAMMQKELETQQTRIQEEVIENYRYVLNMY</sequence>
<evidence type="ECO:0000256" key="2">
    <source>
        <dbReference type="ARBA" id="ARBA00022670"/>
    </source>
</evidence>